<dbReference type="RefSeq" id="WP_046141496.1">
    <property type="nucleotide sequence ID" value="NZ_LAJG01000005.1"/>
</dbReference>
<dbReference type="Proteomes" id="UP000033514">
    <property type="component" value="Unassembled WGS sequence"/>
</dbReference>
<protein>
    <recommendedName>
        <fullName evidence="1">LPS-assembly protein LptD</fullName>
    </recommendedName>
</protein>
<accession>A0A0F5LHW3</accession>
<dbReference type="STRING" id="361041.VW35_03085"/>
<dbReference type="GO" id="GO:0015920">
    <property type="term" value="P:lipopolysaccharide transport"/>
    <property type="evidence" value="ECO:0007669"/>
    <property type="project" value="InterPro"/>
</dbReference>
<evidence type="ECO:0000313" key="4">
    <source>
        <dbReference type="Proteomes" id="UP000033514"/>
    </source>
</evidence>
<comment type="subunit">
    <text evidence="1">Component of the lipopolysaccharide transport and assembly complex.</text>
</comment>
<dbReference type="EMBL" id="LAJG01000005">
    <property type="protein sequence ID" value="KKB81152.1"/>
    <property type="molecule type" value="Genomic_DNA"/>
</dbReference>
<organism evidence="3 4">
    <name type="scientific">Devosia soli</name>
    <dbReference type="NCBI Taxonomy" id="361041"/>
    <lineage>
        <taxon>Bacteria</taxon>
        <taxon>Pseudomonadati</taxon>
        <taxon>Pseudomonadota</taxon>
        <taxon>Alphaproteobacteria</taxon>
        <taxon>Hyphomicrobiales</taxon>
        <taxon>Devosiaceae</taxon>
        <taxon>Devosia</taxon>
    </lineage>
</organism>
<sequence length="755" mass="80504" precursor="true">MRALLLGAALCFAALPAQAQNLVPPDFFNAPIDPAAPTGVDAATLTFDSVKNLIEASGDVVLTSSGYTVKGQTLVYDRAANSVKMTGAVTVIDPSGNVLETTDLDITGGLKQAFLNALTITSYDGSRITADSADYDSVLQSIYTNASYAPCGDCIDDKGRRIGWSVNASRIVHNSVDNSVTLENATLSLLGLPVAWLPYLWLPDLSNSALSRAPRPTFSYGDKTGFGVGVSVNAYSTQWTDIYFNPKFFSRQGLLLGLEWVQRFDAGTIQVKATGIRQWDPGAFGAANGNREWRGALQTSGTFTPMANWEAGWSYTAFSDAGYLEDYELTTAKSTTNQVYATHVSEQTYFDIRLQHFNQLGTSITETDQNRQGANLPVTRFEHIVDLDDDMGRLAFEGQLRNVVRQADSVASVNGANYVYGYQGTKTHALLQASWQKQFIGGGGLVFTPYAGGRVDLSYYDGSSPLLPGQTSLISATPIAALDIRYPLVANNGADVHIIEPIAQLVYRGSDTTTVGITNDDAQSFVFDDTNLFSYNRFSGSDRQETGLRANIGGRYMANFGDGSYFEVVGGQSFQLAGTNAFATPGQANTGVGSGLSKTNSYAVLGAYGSFTPGVALGAKAQVDTDAWKLARFSAGGSYSASGYAASVDYRFIGANPGQGQIKDQHEIVGELTIPVADYWSLRANTGWDISGNTWLQVGGGIVYDDGYLTIGANARRTGSTHTSPNSTSVLATFAIKAPAGLNLGYNGAVPVPNF</sequence>
<dbReference type="Gene3D" id="2.60.450.10">
    <property type="entry name" value="Lipopolysaccharide (LPS) transport protein A like domain"/>
    <property type="match status" value="1"/>
</dbReference>
<feature type="chain" id="PRO_5008987625" description="LPS-assembly protein LptD" evidence="1">
    <location>
        <begin position="20"/>
        <end position="755"/>
    </location>
</feature>
<dbReference type="InterPro" id="IPR050218">
    <property type="entry name" value="LptD"/>
</dbReference>
<keyword evidence="1" id="KW-0998">Cell outer membrane</keyword>
<reference evidence="3 4" key="1">
    <citation type="submission" date="2015-03" db="EMBL/GenBank/DDBJ databases">
        <authorList>
            <person name="Hassan Y.I."/>
            <person name="Lepp D."/>
            <person name="Zhou T."/>
        </authorList>
    </citation>
    <scope>NUCLEOTIDE SEQUENCE [LARGE SCALE GENOMIC DNA]</scope>
    <source>
        <strain evidence="3 4">GH2-10</strain>
    </source>
</reference>
<feature type="domain" description="LptD C-terminal" evidence="2">
    <location>
        <begin position="294"/>
        <end position="680"/>
    </location>
</feature>
<name>A0A0F5LHW3_9HYPH</name>
<dbReference type="OrthoDB" id="9760225at2"/>
<comment type="function">
    <text evidence="1">Involved in the assembly of lipopolysaccharide (LPS) at the surface of the outer membrane.</text>
</comment>
<comment type="caution">
    <text evidence="3">The sequence shown here is derived from an EMBL/GenBank/DDBJ whole genome shotgun (WGS) entry which is preliminary data.</text>
</comment>
<evidence type="ECO:0000259" key="2">
    <source>
        <dbReference type="Pfam" id="PF04453"/>
    </source>
</evidence>
<dbReference type="GO" id="GO:0009279">
    <property type="term" value="C:cell outer membrane"/>
    <property type="evidence" value="ECO:0007669"/>
    <property type="project" value="UniProtKB-SubCell"/>
</dbReference>
<comment type="caution">
    <text evidence="1">Lacks conserved residue(s) required for the propagation of feature annotation.</text>
</comment>
<dbReference type="InterPro" id="IPR020889">
    <property type="entry name" value="LipoPS_assembly_LptD"/>
</dbReference>
<keyword evidence="1" id="KW-0732">Signal</keyword>
<proteinExistence type="inferred from homology"/>
<evidence type="ECO:0000313" key="3">
    <source>
        <dbReference type="EMBL" id="KKB81152.1"/>
    </source>
</evidence>
<keyword evidence="1" id="KW-0472">Membrane</keyword>
<dbReference type="Pfam" id="PF04453">
    <property type="entry name" value="LptD"/>
    <property type="match status" value="1"/>
</dbReference>
<feature type="signal peptide" evidence="1">
    <location>
        <begin position="1"/>
        <end position="19"/>
    </location>
</feature>
<comment type="similarity">
    <text evidence="1">Belongs to the LptD family.</text>
</comment>
<dbReference type="HAMAP" id="MF_01411">
    <property type="entry name" value="LPS_assembly_LptD"/>
    <property type="match status" value="1"/>
</dbReference>
<dbReference type="PATRIC" id="fig|361041.3.peg.4014"/>
<evidence type="ECO:0000256" key="1">
    <source>
        <dbReference type="HAMAP-Rule" id="MF_01411"/>
    </source>
</evidence>
<dbReference type="GO" id="GO:1990351">
    <property type="term" value="C:transporter complex"/>
    <property type="evidence" value="ECO:0007669"/>
    <property type="project" value="TreeGrafter"/>
</dbReference>
<dbReference type="GO" id="GO:0043165">
    <property type="term" value="P:Gram-negative-bacterium-type cell outer membrane assembly"/>
    <property type="evidence" value="ECO:0007669"/>
    <property type="project" value="UniProtKB-UniRule"/>
</dbReference>
<keyword evidence="4" id="KW-1185">Reference proteome</keyword>
<comment type="subcellular location">
    <subcellularLocation>
        <location evidence="1">Cell outer membrane</location>
    </subcellularLocation>
</comment>
<dbReference type="PANTHER" id="PTHR30189:SF1">
    <property type="entry name" value="LPS-ASSEMBLY PROTEIN LPTD"/>
    <property type="match status" value="1"/>
</dbReference>
<dbReference type="PANTHER" id="PTHR30189">
    <property type="entry name" value="LPS-ASSEMBLY PROTEIN"/>
    <property type="match status" value="1"/>
</dbReference>
<dbReference type="InterPro" id="IPR007543">
    <property type="entry name" value="LptD_C"/>
</dbReference>
<gene>
    <name evidence="1" type="primary">lptD</name>
    <name evidence="3" type="ORF">VW35_03085</name>
</gene>
<dbReference type="AlphaFoldDB" id="A0A0F5LHW3"/>